<dbReference type="InterPro" id="IPR002557">
    <property type="entry name" value="Chitin-bd_dom"/>
</dbReference>
<keyword evidence="1" id="KW-0732">Signal</keyword>
<gene>
    <name evidence="3" type="ORF">MAR_009591</name>
</gene>
<dbReference type="Pfam" id="PF01607">
    <property type="entry name" value="CBM_14"/>
    <property type="match status" value="1"/>
</dbReference>
<feature type="signal peptide" evidence="1">
    <location>
        <begin position="1"/>
        <end position="20"/>
    </location>
</feature>
<feature type="chain" id="PRO_5046565704" description="Chitin-binding type-2 domain-containing protein" evidence="1">
    <location>
        <begin position="21"/>
        <end position="126"/>
    </location>
</feature>
<evidence type="ECO:0000259" key="2">
    <source>
        <dbReference type="PROSITE" id="PS50940"/>
    </source>
</evidence>
<dbReference type="Gene3D" id="2.170.140.10">
    <property type="entry name" value="Chitin binding domain"/>
    <property type="match status" value="1"/>
</dbReference>
<sequence length="126" mass="13154">MEKVILSIVVFSAVAGYVRAGNCTVLGNGVFEAGCRSYLVCSGGGSNIVECPAQQVFNNATSNCDDPANVARPCGQMIDCSSQSDGRYADKDNNCLSWYTCTVFDEGLATCNWANAVAPPCGTMSG</sequence>
<dbReference type="EMBL" id="CP111015">
    <property type="protein sequence ID" value="WAR03033.1"/>
    <property type="molecule type" value="Genomic_DNA"/>
</dbReference>
<dbReference type="SUPFAM" id="SSF57625">
    <property type="entry name" value="Invertebrate chitin-binding proteins"/>
    <property type="match status" value="1"/>
</dbReference>
<evidence type="ECO:0000313" key="4">
    <source>
        <dbReference type="Proteomes" id="UP001164746"/>
    </source>
</evidence>
<dbReference type="Proteomes" id="UP001164746">
    <property type="component" value="Chromosome 4"/>
</dbReference>
<accession>A0ABY7DZ84</accession>
<proteinExistence type="predicted"/>
<reference evidence="3" key="1">
    <citation type="submission" date="2022-11" db="EMBL/GenBank/DDBJ databases">
        <title>Centuries of genome instability and evolution in soft-shell clam transmissible cancer (bioRxiv).</title>
        <authorList>
            <person name="Hart S.F.M."/>
            <person name="Yonemitsu M.A."/>
            <person name="Giersch R.M."/>
            <person name="Beal B.F."/>
            <person name="Arriagada G."/>
            <person name="Davis B.W."/>
            <person name="Ostrander E.A."/>
            <person name="Goff S.P."/>
            <person name="Metzger M.J."/>
        </authorList>
    </citation>
    <scope>NUCLEOTIDE SEQUENCE</scope>
    <source>
        <strain evidence="3">MELC-2E11</strain>
        <tissue evidence="3">Siphon/mantle</tissue>
    </source>
</reference>
<dbReference type="InterPro" id="IPR036508">
    <property type="entry name" value="Chitin-bd_dom_sf"/>
</dbReference>
<dbReference type="SMART" id="SM00494">
    <property type="entry name" value="ChtBD2"/>
    <property type="match status" value="2"/>
</dbReference>
<name>A0ABY7DZ84_MYAAR</name>
<evidence type="ECO:0000313" key="3">
    <source>
        <dbReference type="EMBL" id="WAR03033.1"/>
    </source>
</evidence>
<organism evidence="3 4">
    <name type="scientific">Mya arenaria</name>
    <name type="common">Soft-shell clam</name>
    <dbReference type="NCBI Taxonomy" id="6604"/>
    <lineage>
        <taxon>Eukaryota</taxon>
        <taxon>Metazoa</taxon>
        <taxon>Spiralia</taxon>
        <taxon>Lophotrochozoa</taxon>
        <taxon>Mollusca</taxon>
        <taxon>Bivalvia</taxon>
        <taxon>Autobranchia</taxon>
        <taxon>Heteroconchia</taxon>
        <taxon>Euheterodonta</taxon>
        <taxon>Imparidentia</taxon>
        <taxon>Neoheterodontei</taxon>
        <taxon>Myida</taxon>
        <taxon>Myoidea</taxon>
        <taxon>Myidae</taxon>
        <taxon>Mya</taxon>
    </lineage>
</organism>
<keyword evidence="4" id="KW-1185">Reference proteome</keyword>
<feature type="domain" description="Chitin-binding type-2" evidence="2">
    <location>
        <begin position="20"/>
        <end position="76"/>
    </location>
</feature>
<dbReference type="PROSITE" id="PS50940">
    <property type="entry name" value="CHIT_BIND_II"/>
    <property type="match status" value="1"/>
</dbReference>
<evidence type="ECO:0000256" key="1">
    <source>
        <dbReference type="SAM" id="SignalP"/>
    </source>
</evidence>
<protein>
    <recommendedName>
        <fullName evidence="2">Chitin-binding type-2 domain-containing protein</fullName>
    </recommendedName>
</protein>